<dbReference type="PANTHER" id="PTHR35024">
    <property type="entry name" value="HYPOTHETICAL CYTOSOLIC PROTEIN"/>
    <property type="match status" value="1"/>
</dbReference>
<comment type="similarity">
    <text evidence="1">Belongs to the bactofilin family.</text>
</comment>
<dbReference type="RefSeq" id="WP_282235242.1">
    <property type="nucleotide sequence ID" value="NZ_CP035631.1"/>
</dbReference>
<dbReference type="Proteomes" id="UP001321526">
    <property type="component" value="Chromosome"/>
</dbReference>
<gene>
    <name evidence="3" type="ORF">EVC62_15630</name>
</gene>
<feature type="compositionally biased region" description="Polar residues" evidence="2">
    <location>
        <begin position="10"/>
        <end position="38"/>
    </location>
</feature>
<evidence type="ECO:0000313" key="4">
    <source>
        <dbReference type="Proteomes" id="UP001321526"/>
    </source>
</evidence>
<dbReference type="Pfam" id="PF04519">
    <property type="entry name" value="Bactofilin"/>
    <property type="match status" value="1"/>
</dbReference>
<dbReference type="EMBL" id="CP035631">
    <property type="protein sequence ID" value="WFF42809.1"/>
    <property type="molecule type" value="Genomic_DNA"/>
</dbReference>
<feature type="region of interest" description="Disordered" evidence="2">
    <location>
        <begin position="1"/>
        <end position="49"/>
    </location>
</feature>
<protein>
    <submittedName>
        <fullName evidence="3">Polymer-forming cytoskeletal protein</fullName>
    </submittedName>
</protein>
<proteinExistence type="inferred from homology"/>
<evidence type="ECO:0000256" key="2">
    <source>
        <dbReference type="SAM" id="MobiDB-lite"/>
    </source>
</evidence>
<accession>A0ABY8FJ23</accession>
<dbReference type="PANTHER" id="PTHR35024:SF4">
    <property type="entry name" value="POLYMER-FORMING CYTOSKELETAL PROTEIN"/>
    <property type="match status" value="1"/>
</dbReference>
<reference evidence="3 4" key="1">
    <citation type="submission" date="2019-01" db="EMBL/GenBank/DDBJ databases">
        <title>Genome sequence of Salinicola endophyticus REST5.</title>
        <authorList>
            <person name="Nascimento F.X."/>
        </authorList>
    </citation>
    <scope>NUCLEOTIDE SEQUENCE [LARGE SCALE GENOMIC DNA]</scope>
    <source>
        <strain evidence="3 4">REST5</strain>
    </source>
</reference>
<organism evidence="3 4">
    <name type="scientific">Salinicola endophyticus</name>
    <dbReference type="NCBI Taxonomy" id="1949083"/>
    <lineage>
        <taxon>Bacteria</taxon>
        <taxon>Pseudomonadati</taxon>
        <taxon>Pseudomonadota</taxon>
        <taxon>Gammaproteobacteria</taxon>
        <taxon>Oceanospirillales</taxon>
        <taxon>Halomonadaceae</taxon>
        <taxon>Salinicola</taxon>
    </lineage>
</organism>
<evidence type="ECO:0000256" key="1">
    <source>
        <dbReference type="ARBA" id="ARBA00044755"/>
    </source>
</evidence>
<sequence length="182" mass="19066">MTESCPMFPKSSQALRQPASSEAASTPTRGNEPSQSLHGMSRIGAKTTIRGDVNGEEDLLIEGRVVGDVSFPHHAVTVGSDGQVEGRLVAREITVKGQVEGQLLAAERITLKATAAVQGELYAPGLILEDGAAFHGNIDMNPEHDVLREAFGGERRDSLSVPPAVAESDEGGEAVDAGRPAE</sequence>
<feature type="region of interest" description="Disordered" evidence="2">
    <location>
        <begin position="154"/>
        <end position="182"/>
    </location>
</feature>
<evidence type="ECO:0000313" key="3">
    <source>
        <dbReference type="EMBL" id="WFF42809.1"/>
    </source>
</evidence>
<dbReference type="InterPro" id="IPR007607">
    <property type="entry name" value="BacA/B"/>
</dbReference>
<name>A0ABY8FJ23_9GAMM</name>
<keyword evidence="4" id="KW-1185">Reference proteome</keyword>